<gene>
    <name evidence="1" type="ORF">SAMN05878391_2104</name>
</gene>
<proteinExistence type="predicted"/>
<evidence type="ECO:0000313" key="2">
    <source>
        <dbReference type="Proteomes" id="UP000219412"/>
    </source>
</evidence>
<organism evidence="1 2">
    <name type="scientific">Salinicoccus kekensis</name>
    <dbReference type="NCBI Taxonomy" id="714307"/>
    <lineage>
        <taxon>Bacteria</taxon>
        <taxon>Bacillati</taxon>
        <taxon>Bacillota</taxon>
        <taxon>Bacilli</taxon>
        <taxon>Bacillales</taxon>
        <taxon>Staphylococcaceae</taxon>
        <taxon>Salinicoccus</taxon>
    </lineage>
</organism>
<dbReference type="EMBL" id="OBQF01000005">
    <property type="protein sequence ID" value="SOC43775.1"/>
    <property type="molecule type" value="Genomic_DNA"/>
</dbReference>
<dbReference type="Proteomes" id="UP000219412">
    <property type="component" value="Unassembled WGS sequence"/>
</dbReference>
<accession>A0A285UPE6</accession>
<reference evidence="2" key="1">
    <citation type="submission" date="2017-08" db="EMBL/GenBank/DDBJ databases">
        <authorList>
            <person name="Varghese N."/>
            <person name="Submissions S."/>
        </authorList>
    </citation>
    <scope>NUCLEOTIDE SEQUENCE [LARGE SCALE GENOMIC DNA]</scope>
    <source>
        <strain evidence="2">DSM 23173</strain>
    </source>
</reference>
<dbReference type="AlphaFoldDB" id="A0A285UPE6"/>
<sequence>MIKLIFNALLHFKSFSFIKFYVGKPLLNNILLCIMVSREMDF</sequence>
<evidence type="ECO:0000313" key="1">
    <source>
        <dbReference type="EMBL" id="SOC43775.1"/>
    </source>
</evidence>
<name>A0A285UPE6_9STAP</name>
<keyword evidence="2" id="KW-1185">Reference proteome</keyword>
<protein>
    <submittedName>
        <fullName evidence="1">Uncharacterized protein</fullName>
    </submittedName>
</protein>